<feature type="region of interest" description="Disordered" evidence="1">
    <location>
        <begin position="1"/>
        <end position="33"/>
    </location>
</feature>
<comment type="caution">
    <text evidence="2">The sequence shown here is derived from an EMBL/GenBank/DDBJ whole genome shotgun (WGS) entry which is preliminary data.</text>
</comment>
<feature type="compositionally biased region" description="Polar residues" evidence="1">
    <location>
        <begin position="11"/>
        <end position="29"/>
    </location>
</feature>
<feature type="compositionally biased region" description="Basic and acidic residues" evidence="1">
    <location>
        <begin position="1"/>
        <end position="10"/>
    </location>
</feature>
<dbReference type="Proteomes" id="UP000823775">
    <property type="component" value="Unassembled WGS sequence"/>
</dbReference>
<evidence type="ECO:0000313" key="3">
    <source>
        <dbReference type="Proteomes" id="UP000823775"/>
    </source>
</evidence>
<organism evidence="2 3">
    <name type="scientific">Datura stramonium</name>
    <name type="common">Jimsonweed</name>
    <name type="synonym">Common thornapple</name>
    <dbReference type="NCBI Taxonomy" id="4076"/>
    <lineage>
        <taxon>Eukaryota</taxon>
        <taxon>Viridiplantae</taxon>
        <taxon>Streptophyta</taxon>
        <taxon>Embryophyta</taxon>
        <taxon>Tracheophyta</taxon>
        <taxon>Spermatophyta</taxon>
        <taxon>Magnoliopsida</taxon>
        <taxon>eudicotyledons</taxon>
        <taxon>Gunneridae</taxon>
        <taxon>Pentapetalae</taxon>
        <taxon>asterids</taxon>
        <taxon>lamiids</taxon>
        <taxon>Solanales</taxon>
        <taxon>Solanaceae</taxon>
        <taxon>Solanoideae</taxon>
        <taxon>Datureae</taxon>
        <taxon>Datura</taxon>
    </lineage>
</organism>
<dbReference type="EMBL" id="JACEIK010008697">
    <property type="protein sequence ID" value="MCE3051517.1"/>
    <property type="molecule type" value="Genomic_DNA"/>
</dbReference>
<sequence>ESRFKKKEGAESNNNYKSGSSTTYNVMTKRSNELVEYPSENHHDLKYSGQTGQGTQSGACIFTQSQYDQIVHLLNQAQASTSAIPGSSTNATANAVGKNESGIRYNKALLVAKILKDWITDIEATNHMVVDTQF</sequence>
<proteinExistence type="predicted"/>
<gene>
    <name evidence="2" type="ORF">HAX54_050058</name>
</gene>
<name>A0ABS8WNU0_DATST</name>
<keyword evidence="3" id="KW-1185">Reference proteome</keyword>
<protein>
    <submittedName>
        <fullName evidence="2">Uncharacterized protein</fullName>
    </submittedName>
</protein>
<reference evidence="2 3" key="1">
    <citation type="journal article" date="2021" name="BMC Genomics">
        <title>Datura genome reveals duplications of psychoactive alkaloid biosynthetic genes and high mutation rate following tissue culture.</title>
        <authorList>
            <person name="Rajewski A."/>
            <person name="Carter-House D."/>
            <person name="Stajich J."/>
            <person name="Litt A."/>
        </authorList>
    </citation>
    <scope>NUCLEOTIDE SEQUENCE [LARGE SCALE GENOMIC DNA]</scope>
    <source>
        <strain evidence="2">AR-01</strain>
    </source>
</reference>
<accession>A0ABS8WNU0</accession>
<feature type="non-terminal residue" evidence="2">
    <location>
        <position position="1"/>
    </location>
</feature>
<evidence type="ECO:0000256" key="1">
    <source>
        <dbReference type="SAM" id="MobiDB-lite"/>
    </source>
</evidence>
<evidence type="ECO:0000313" key="2">
    <source>
        <dbReference type="EMBL" id="MCE3051517.1"/>
    </source>
</evidence>